<dbReference type="SUPFAM" id="SSF75217">
    <property type="entry name" value="alpha/beta knot"/>
    <property type="match status" value="1"/>
</dbReference>
<dbReference type="Proteomes" id="UP001595556">
    <property type="component" value="Unassembled WGS sequence"/>
</dbReference>
<dbReference type="PIRSF" id="PIRSF004808">
    <property type="entry name" value="LasT"/>
    <property type="match status" value="1"/>
</dbReference>
<evidence type="ECO:0000256" key="1">
    <source>
        <dbReference type="ARBA" id="ARBA00007228"/>
    </source>
</evidence>
<dbReference type="RefSeq" id="WP_377300910.1">
    <property type="nucleotide sequence ID" value="NZ_CP180191.1"/>
</dbReference>
<dbReference type="PANTHER" id="PTHR42786">
    <property type="entry name" value="TRNA/RRNA METHYLTRANSFERASE"/>
    <property type="match status" value="1"/>
</dbReference>
<dbReference type="InterPro" id="IPR001537">
    <property type="entry name" value="SpoU_MeTrfase"/>
</dbReference>
<evidence type="ECO:0000256" key="4">
    <source>
        <dbReference type="ARBA" id="ARBA00022691"/>
    </source>
</evidence>
<dbReference type="InterPro" id="IPR004384">
    <property type="entry name" value="RNA_MeTrfase_TrmJ/LasT"/>
</dbReference>
<comment type="subunit">
    <text evidence="5">Homodimer.</text>
</comment>
<keyword evidence="5" id="KW-0819">tRNA processing</keyword>
<organism evidence="7 8">
    <name type="scientific">Piscinibacterium candidicorallinum</name>
    <dbReference type="NCBI Taxonomy" id="1793872"/>
    <lineage>
        <taxon>Bacteria</taxon>
        <taxon>Pseudomonadati</taxon>
        <taxon>Pseudomonadota</taxon>
        <taxon>Betaproteobacteria</taxon>
        <taxon>Burkholderiales</taxon>
        <taxon>Piscinibacterium</taxon>
    </lineage>
</organism>
<comment type="catalytic activity">
    <reaction evidence="5">
        <text>cytidine(32) in tRNA + S-adenosyl-L-methionine = 2'-O-methylcytidine(32) in tRNA + S-adenosyl-L-homocysteine + H(+)</text>
        <dbReference type="Rhea" id="RHEA:42932"/>
        <dbReference type="Rhea" id="RHEA-COMP:10288"/>
        <dbReference type="Rhea" id="RHEA-COMP:10289"/>
        <dbReference type="ChEBI" id="CHEBI:15378"/>
        <dbReference type="ChEBI" id="CHEBI:57856"/>
        <dbReference type="ChEBI" id="CHEBI:59789"/>
        <dbReference type="ChEBI" id="CHEBI:74495"/>
        <dbReference type="ChEBI" id="CHEBI:82748"/>
        <dbReference type="EC" id="2.1.1.200"/>
    </reaction>
</comment>
<dbReference type="Pfam" id="PF00588">
    <property type="entry name" value="SpoU_methylase"/>
    <property type="match status" value="1"/>
</dbReference>
<dbReference type="GO" id="GO:0032259">
    <property type="term" value="P:methylation"/>
    <property type="evidence" value="ECO:0007669"/>
    <property type="project" value="UniProtKB-KW"/>
</dbReference>
<dbReference type="EC" id="2.1.1.200" evidence="5"/>
<keyword evidence="5" id="KW-0963">Cytoplasm</keyword>
<evidence type="ECO:0000259" key="6">
    <source>
        <dbReference type="Pfam" id="PF00588"/>
    </source>
</evidence>
<comment type="function">
    <text evidence="5">Catalyzes the formation of 2'O-methylated cytidine (Cm32) or 2'O-methylated uridine (Um32) at position 32 in tRNA.</text>
</comment>
<comment type="caution">
    <text evidence="7">The sequence shown here is derived from an EMBL/GenBank/DDBJ whole genome shotgun (WGS) entry which is preliminary data.</text>
</comment>
<sequence length="270" mass="29003">MHFKPPEDLTWLGQVAIVLQSPSHPGNIGATARAMKVMGLRDLRVVSPRFADACAQPEAQAFASGALDVLAAARVFASLDDALADAQWTVAMAMVPRQWSGPQTQPRAAALEVRARLNDGRSERVAFVFGPERTGLSNEDLLRCRVACQIPADEQYGSLNLAQAVQVMGYELRMAALEGRSAPLTGQRDALATHAAVQGMLADLEQALIAIGFLDPAVPKRLMPRLASLFARTELTTKEIDILRGIAAQMREPKAARARSRAGGSADEQP</sequence>
<dbReference type="NCBIfam" id="TIGR00050">
    <property type="entry name" value="rRNA_methyl_1"/>
    <property type="match status" value="1"/>
</dbReference>
<dbReference type="PANTHER" id="PTHR42786:SF2">
    <property type="entry name" value="TRNA (CYTIDINE_URIDINE-2'-O-)-METHYLTRANSFERASE TRMJ"/>
    <property type="match status" value="1"/>
</dbReference>
<dbReference type="InterPro" id="IPR029026">
    <property type="entry name" value="tRNA_m1G_MTases_N"/>
</dbReference>
<evidence type="ECO:0000313" key="8">
    <source>
        <dbReference type="Proteomes" id="UP001595556"/>
    </source>
</evidence>
<comment type="catalytic activity">
    <reaction evidence="5">
        <text>uridine(32) in tRNA + S-adenosyl-L-methionine = 2'-O-methyluridine(32) in tRNA + S-adenosyl-L-homocysteine + H(+)</text>
        <dbReference type="Rhea" id="RHEA:42936"/>
        <dbReference type="Rhea" id="RHEA-COMP:10107"/>
        <dbReference type="Rhea" id="RHEA-COMP:10290"/>
        <dbReference type="ChEBI" id="CHEBI:15378"/>
        <dbReference type="ChEBI" id="CHEBI:57856"/>
        <dbReference type="ChEBI" id="CHEBI:59789"/>
        <dbReference type="ChEBI" id="CHEBI:65315"/>
        <dbReference type="ChEBI" id="CHEBI:74478"/>
        <dbReference type="EC" id="2.1.1.200"/>
    </reaction>
</comment>
<keyword evidence="8" id="KW-1185">Reference proteome</keyword>
<dbReference type="InterPro" id="IPR029028">
    <property type="entry name" value="Alpha/beta_knot_MTases"/>
</dbReference>
<evidence type="ECO:0000256" key="5">
    <source>
        <dbReference type="RuleBase" id="RU362024"/>
    </source>
</evidence>
<accession>A0ABV7GY38</accession>
<comment type="similarity">
    <text evidence="1">Belongs to the class IV-like SAM-binding methyltransferase superfamily. RNA methyltransferase TrmH family.</text>
</comment>
<name>A0ABV7GY38_9BURK</name>
<dbReference type="CDD" id="cd18093">
    <property type="entry name" value="SpoU-like_TrmJ"/>
    <property type="match status" value="1"/>
</dbReference>
<dbReference type="GO" id="GO:0008168">
    <property type="term" value="F:methyltransferase activity"/>
    <property type="evidence" value="ECO:0007669"/>
    <property type="project" value="UniProtKB-KW"/>
</dbReference>
<proteinExistence type="inferred from homology"/>
<reference evidence="8" key="1">
    <citation type="journal article" date="2019" name="Int. J. Syst. Evol. Microbiol.">
        <title>The Global Catalogue of Microorganisms (GCM) 10K type strain sequencing project: providing services to taxonomists for standard genome sequencing and annotation.</title>
        <authorList>
            <consortium name="The Broad Institute Genomics Platform"/>
            <consortium name="The Broad Institute Genome Sequencing Center for Infectious Disease"/>
            <person name="Wu L."/>
            <person name="Ma J."/>
        </authorList>
    </citation>
    <scope>NUCLEOTIDE SEQUENCE [LARGE SCALE GENOMIC DNA]</scope>
    <source>
        <strain evidence="8">KCTC 52168</strain>
    </source>
</reference>
<keyword evidence="3" id="KW-0808">Transferase</keyword>
<evidence type="ECO:0000256" key="2">
    <source>
        <dbReference type="ARBA" id="ARBA00022603"/>
    </source>
</evidence>
<keyword evidence="2 5" id="KW-0489">Methyltransferase</keyword>
<evidence type="ECO:0000256" key="3">
    <source>
        <dbReference type="ARBA" id="ARBA00022679"/>
    </source>
</evidence>
<dbReference type="EMBL" id="JBHRTI010000003">
    <property type="protein sequence ID" value="MFC3146583.1"/>
    <property type="molecule type" value="Genomic_DNA"/>
</dbReference>
<evidence type="ECO:0000313" key="7">
    <source>
        <dbReference type="EMBL" id="MFC3146583.1"/>
    </source>
</evidence>
<dbReference type="Gene3D" id="3.40.1280.10">
    <property type="match status" value="1"/>
</dbReference>
<feature type="domain" description="tRNA/rRNA methyltransferase SpoU type" evidence="6">
    <location>
        <begin position="15"/>
        <end position="170"/>
    </location>
</feature>
<comment type="subcellular location">
    <subcellularLocation>
        <location evidence="5">Cytoplasm</location>
    </subcellularLocation>
</comment>
<protein>
    <recommendedName>
        <fullName evidence="5">tRNA (cytidine/uridine-2'-O-)-methyltransferase TrmJ</fullName>
        <ecNumber evidence="5">2.1.1.200</ecNumber>
    </recommendedName>
    <alternativeName>
        <fullName evidence="5">tRNA (cytidine(32)/uridine(32)-2'-O)-methyltransferase</fullName>
    </alternativeName>
    <alternativeName>
        <fullName evidence="5">tRNA Cm32/Um32 methyltransferase</fullName>
    </alternativeName>
</protein>
<gene>
    <name evidence="5" type="primary">trmJ</name>
    <name evidence="7" type="ORF">ACFOEN_02875</name>
</gene>
<keyword evidence="4 5" id="KW-0949">S-adenosyl-L-methionine</keyword>
<dbReference type="Gene3D" id="1.10.8.590">
    <property type="match status" value="1"/>
</dbReference>